<sequence>MLPMSADLCSSTCEQQQQQQQQQQLQPREQSCNAADLCKESERICTESETFCILGQFEKLYKNRLAEVEAGGADATSAQITELKLKIMTDWVEDLGEQNKMLIRTVHELEQAAISRVKLLENKLQETSTLISQNMSHSDKSEEDLNALSHRTSKLLHDQNDMQEKIDYLQNDVRNLLKLIKRGREENNWNLDGMKFCSIQPSDIPAPMNCSCCQLDDPAAASLIDVSTQQIDEYERLLALKDNEIRKLKTIINEKCIETVNRTVRRIILINYPYC</sequence>
<organism evidence="1 2">
    <name type="scientific">Ceratosolen solmsi marchali</name>
    <dbReference type="NCBI Taxonomy" id="326594"/>
    <lineage>
        <taxon>Eukaryota</taxon>
        <taxon>Metazoa</taxon>
        <taxon>Ecdysozoa</taxon>
        <taxon>Arthropoda</taxon>
        <taxon>Hexapoda</taxon>
        <taxon>Insecta</taxon>
        <taxon>Pterygota</taxon>
        <taxon>Neoptera</taxon>
        <taxon>Endopterygota</taxon>
        <taxon>Hymenoptera</taxon>
        <taxon>Apocrita</taxon>
        <taxon>Proctotrupomorpha</taxon>
        <taxon>Chalcidoidea</taxon>
        <taxon>Agaonidae</taxon>
        <taxon>Agaoninae</taxon>
        <taxon>Ceratosolen</taxon>
    </lineage>
</organism>
<protein>
    <submittedName>
        <fullName evidence="2">Uncharacterized protein LOC105359022</fullName>
    </submittedName>
</protein>
<name>A0AAJ6YAY9_9HYME</name>
<reference evidence="2" key="1">
    <citation type="submission" date="2025-08" db="UniProtKB">
        <authorList>
            <consortium name="RefSeq"/>
        </authorList>
    </citation>
    <scope>IDENTIFICATION</scope>
</reference>
<evidence type="ECO:0000313" key="1">
    <source>
        <dbReference type="Proteomes" id="UP000695007"/>
    </source>
</evidence>
<dbReference type="Proteomes" id="UP000695007">
    <property type="component" value="Unplaced"/>
</dbReference>
<accession>A0AAJ6YAY9</accession>
<dbReference type="KEGG" id="csol:105359022"/>
<proteinExistence type="predicted"/>
<evidence type="ECO:0000313" key="2">
    <source>
        <dbReference type="RefSeq" id="XP_011493799.1"/>
    </source>
</evidence>
<dbReference type="AlphaFoldDB" id="A0AAJ6YAY9"/>
<keyword evidence="1" id="KW-1185">Reference proteome</keyword>
<dbReference type="GeneID" id="105359022"/>
<gene>
    <name evidence="2" type="primary">LOC105359022</name>
</gene>
<dbReference type="RefSeq" id="XP_011493799.1">
    <property type="nucleotide sequence ID" value="XM_011495497.1"/>
</dbReference>